<dbReference type="RefSeq" id="WP_012416334.1">
    <property type="nucleotide sequence ID" value="NC_010645.1"/>
</dbReference>
<evidence type="ECO:0000256" key="3">
    <source>
        <dbReference type="ARBA" id="ARBA00022679"/>
    </source>
</evidence>
<evidence type="ECO:0000256" key="5">
    <source>
        <dbReference type="PIRSR" id="PIRSR001434-2"/>
    </source>
</evidence>
<feature type="modified residue" description="N6-(pyridoxal phosphate)lysine" evidence="5">
    <location>
        <position position="212"/>
    </location>
</feature>
<dbReference type="Proteomes" id="UP000001977">
    <property type="component" value="Chromosome"/>
</dbReference>
<dbReference type="InterPro" id="IPR000277">
    <property type="entry name" value="Cys/Met-Metab_PyrdxlP-dep_enz"/>
</dbReference>
<sequence>MSDTQNPDWRLETIAVHGGYRPDPTTRAVAVPIYQTVAYAFDDTQHGADLFDLKVPGNIYTRIMNPTTDVLEQRVAALEGGIAALALASGQAAVTYAILTITEAGDNIVSSSTLYGGTYNLLAHTLPQYGISTRFADPRDLSTFERQIDERTKAIFAESVGNPLGNVTDIAALAELAHRHGLPLIVDNTVPSPYLLRPIEHGADIVVQSLTKYLGGHGTSLGGAIIDSGKFPWAEHKTRFARLNQPDVSYHGVVYTEAFGAAAYIGRARVVPLRNTGAAISPFNAFQILQGIETLALRVDRIVENAVKVATFLRGHDKVEWVNYAGLADHPDHALVQKYMAGKAPGLFTFGVKGGRQAGARLQDALQLFTRLVNIGDAKSLATHPASTTHRQLNPEELQRAGVREETVRLSIGIEHIDDLIADLDQALAKVEK</sequence>
<dbReference type="KEGG" id="bav:BAV0639"/>
<dbReference type="InterPro" id="IPR015422">
    <property type="entry name" value="PyrdxlP-dep_Trfase_small"/>
</dbReference>
<dbReference type="InterPro" id="IPR015424">
    <property type="entry name" value="PyrdxlP-dep_Trfase"/>
</dbReference>
<dbReference type="EMBL" id="AM167904">
    <property type="protein sequence ID" value="CAJ48244.1"/>
    <property type="molecule type" value="Genomic_DNA"/>
</dbReference>
<dbReference type="PANTHER" id="PTHR43797:SF2">
    <property type="entry name" value="HOMOCYSTEINE_CYSTEINE SYNTHASE"/>
    <property type="match status" value="1"/>
</dbReference>
<evidence type="ECO:0000256" key="4">
    <source>
        <dbReference type="ARBA" id="ARBA00022898"/>
    </source>
</evidence>
<dbReference type="GO" id="GO:0006535">
    <property type="term" value="P:cysteine biosynthetic process from serine"/>
    <property type="evidence" value="ECO:0007669"/>
    <property type="project" value="TreeGrafter"/>
</dbReference>
<evidence type="ECO:0000256" key="2">
    <source>
        <dbReference type="ARBA" id="ARBA00009077"/>
    </source>
</evidence>
<dbReference type="InterPro" id="IPR006235">
    <property type="entry name" value="OAc-hSer/O-AcSer_sulfhydrylase"/>
</dbReference>
<dbReference type="OrthoDB" id="9805807at2"/>
<organism evidence="7 8">
    <name type="scientific">Bordetella avium (strain 197N)</name>
    <dbReference type="NCBI Taxonomy" id="360910"/>
    <lineage>
        <taxon>Bacteria</taxon>
        <taxon>Pseudomonadati</taxon>
        <taxon>Pseudomonadota</taxon>
        <taxon>Betaproteobacteria</taxon>
        <taxon>Burkholderiales</taxon>
        <taxon>Alcaligenaceae</taxon>
        <taxon>Bordetella</taxon>
    </lineage>
</organism>
<dbReference type="CDD" id="cd00614">
    <property type="entry name" value="CGS_like"/>
    <property type="match status" value="1"/>
</dbReference>
<comment type="cofactor">
    <cofactor evidence="1 6">
        <name>pyridoxal 5'-phosphate</name>
        <dbReference type="ChEBI" id="CHEBI:597326"/>
    </cofactor>
</comment>
<dbReference type="NCBIfam" id="TIGR01326">
    <property type="entry name" value="OAH_OAS_sulfhy"/>
    <property type="match status" value="1"/>
</dbReference>
<evidence type="ECO:0000313" key="8">
    <source>
        <dbReference type="Proteomes" id="UP000001977"/>
    </source>
</evidence>
<reference evidence="7 8" key="1">
    <citation type="journal article" date="2006" name="J. Bacteriol.">
        <title>Comparison of the genome sequence of the poultry pathogen Bordetella avium with those of B. bronchiseptica, B. pertussis, and B. parapertussis reveals extensive diversity in surface structures associated with host interaction.</title>
        <authorList>
            <person name="Sebaihia M."/>
            <person name="Preston A."/>
            <person name="Maskell D.J."/>
            <person name="Kuzmiak H."/>
            <person name="Connell T.D."/>
            <person name="King N.D."/>
            <person name="Orndorff P.E."/>
            <person name="Miyamoto D.M."/>
            <person name="Thomson N.R."/>
            <person name="Harris D."/>
            <person name="Goble A."/>
            <person name="Lord A."/>
            <person name="Murphy L."/>
            <person name="Quail M.A."/>
            <person name="Rutter S."/>
            <person name="Squares R."/>
            <person name="Squares S."/>
            <person name="Woodward J."/>
            <person name="Parkhill J."/>
            <person name="Temple L.M."/>
        </authorList>
    </citation>
    <scope>NUCLEOTIDE SEQUENCE [LARGE SCALE GENOMIC DNA]</scope>
    <source>
        <strain evidence="7 8">197N</strain>
    </source>
</reference>
<accession>Q2KXK7</accession>
<gene>
    <name evidence="7" type="primary">cysD1</name>
    <name evidence="7" type="ordered locus">BAV0639</name>
</gene>
<comment type="similarity">
    <text evidence="2 6">Belongs to the trans-sulfuration enzymes family.</text>
</comment>
<dbReference type="STRING" id="360910.BAV0639"/>
<dbReference type="Gene3D" id="3.40.640.10">
    <property type="entry name" value="Type I PLP-dependent aspartate aminotransferase-like (Major domain)"/>
    <property type="match status" value="1"/>
</dbReference>
<keyword evidence="3 7" id="KW-0808">Transferase</keyword>
<dbReference type="eggNOG" id="COG2873">
    <property type="taxonomic scope" value="Bacteria"/>
</dbReference>
<dbReference type="InterPro" id="IPR015421">
    <property type="entry name" value="PyrdxlP-dep_Trfase_major"/>
</dbReference>
<dbReference type="GO" id="GO:0071269">
    <property type="term" value="P:L-homocysteine biosynthetic process"/>
    <property type="evidence" value="ECO:0007669"/>
    <property type="project" value="TreeGrafter"/>
</dbReference>
<dbReference type="GO" id="GO:0004124">
    <property type="term" value="F:cysteine synthase activity"/>
    <property type="evidence" value="ECO:0007669"/>
    <property type="project" value="TreeGrafter"/>
</dbReference>
<dbReference type="PANTHER" id="PTHR43797">
    <property type="entry name" value="HOMOCYSTEINE/CYSTEINE SYNTHASE"/>
    <property type="match status" value="1"/>
</dbReference>
<dbReference type="SUPFAM" id="SSF53383">
    <property type="entry name" value="PLP-dependent transferases"/>
    <property type="match status" value="1"/>
</dbReference>
<dbReference type="PIRSF" id="PIRSF001434">
    <property type="entry name" value="CGS"/>
    <property type="match status" value="1"/>
</dbReference>
<dbReference type="Pfam" id="PF01053">
    <property type="entry name" value="Cys_Met_Meta_PP"/>
    <property type="match status" value="1"/>
</dbReference>
<dbReference type="FunFam" id="3.40.640.10:FF:000035">
    <property type="entry name" value="O-succinylhomoserine sulfhydrylase"/>
    <property type="match status" value="1"/>
</dbReference>
<dbReference type="EC" id="2.5.1.49" evidence="7"/>
<dbReference type="InterPro" id="IPR054542">
    <property type="entry name" value="Cys_met_metab_PP"/>
</dbReference>
<keyword evidence="8" id="KW-1185">Reference proteome</keyword>
<evidence type="ECO:0000256" key="6">
    <source>
        <dbReference type="RuleBase" id="RU362118"/>
    </source>
</evidence>
<keyword evidence="4 5" id="KW-0663">Pyridoxal phosphate</keyword>
<evidence type="ECO:0000313" key="7">
    <source>
        <dbReference type="EMBL" id="CAJ48244.1"/>
    </source>
</evidence>
<dbReference type="GO" id="GO:0005737">
    <property type="term" value="C:cytoplasm"/>
    <property type="evidence" value="ECO:0007669"/>
    <property type="project" value="TreeGrafter"/>
</dbReference>
<dbReference type="Gene3D" id="3.90.1150.10">
    <property type="entry name" value="Aspartate Aminotransferase, domain 1"/>
    <property type="match status" value="1"/>
</dbReference>
<dbReference type="GO" id="GO:0030170">
    <property type="term" value="F:pyridoxal phosphate binding"/>
    <property type="evidence" value="ECO:0007669"/>
    <property type="project" value="InterPro"/>
</dbReference>
<dbReference type="GeneID" id="92936178"/>
<name>Q2KXK7_BORA1</name>
<dbReference type="GO" id="GO:0019346">
    <property type="term" value="P:transsulfuration"/>
    <property type="evidence" value="ECO:0007669"/>
    <property type="project" value="InterPro"/>
</dbReference>
<dbReference type="HOGENOM" id="CLU_018986_4_0_4"/>
<dbReference type="GO" id="GO:0003961">
    <property type="term" value="F:O-acetylhomoserine aminocarboxypropyltransferase activity"/>
    <property type="evidence" value="ECO:0007669"/>
    <property type="project" value="UniProtKB-EC"/>
</dbReference>
<protein>
    <submittedName>
        <fullName evidence="7">O-acetylhomoserine sulfhydrylase</fullName>
        <ecNumber evidence="7">2.5.1.49</ecNumber>
    </submittedName>
</protein>
<evidence type="ECO:0000256" key="1">
    <source>
        <dbReference type="ARBA" id="ARBA00001933"/>
    </source>
</evidence>
<dbReference type="AlphaFoldDB" id="Q2KXK7"/>
<dbReference type="PROSITE" id="PS00868">
    <property type="entry name" value="CYS_MET_METAB_PP"/>
    <property type="match status" value="1"/>
</dbReference>
<proteinExistence type="inferred from homology"/>